<evidence type="ECO:0000313" key="4">
    <source>
        <dbReference type="RefSeq" id="XP_035825616.1"/>
    </source>
</evidence>
<feature type="transmembrane region" description="Helical" evidence="2">
    <location>
        <begin position="75"/>
        <end position="95"/>
    </location>
</feature>
<dbReference type="GeneID" id="118477681"/>
<proteinExistence type="predicted"/>
<name>A0ABM1VT74_APLCA</name>
<dbReference type="InterPro" id="IPR050927">
    <property type="entry name" value="TRPM"/>
</dbReference>
<dbReference type="PANTHER" id="PTHR13800">
    <property type="entry name" value="TRANSIENT RECEPTOR POTENTIAL CATION CHANNEL, SUBFAMILY M, MEMBER 6"/>
    <property type="match status" value="1"/>
</dbReference>
<feature type="region of interest" description="Disordered" evidence="1">
    <location>
        <begin position="104"/>
        <end position="134"/>
    </location>
</feature>
<evidence type="ECO:0000256" key="2">
    <source>
        <dbReference type="SAM" id="Phobius"/>
    </source>
</evidence>
<keyword evidence="3" id="KW-1185">Reference proteome</keyword>
<dbReference type="RefSeq" id="XP_035825616.1">
    <property type="nucleotide sequence ID" value="XM_035969723.1"/>
</dbReference>
<accession>A0ABM1VT74</accession>
<organism evidence="3 4">
    <name type="scientific">Aplysia californica</name>
    <name type="common">California sea hare</name>
    <dbReference type="NCBI Taxonomy" id="6500"/>
    <lineage>
        <taxon>Eukaryota</taxon>
        <taxon>Metazoa</taxon>
        <taxon>Spiralia</taxon>
        <taxon>Lophotrochozoa</taxon>
        <taxon>Mollusca</taxon>
        <taxon>Gastropoda</taxon>
        <taxon>Heterobranchia</taxon>
        <taxon>Euthyneura</taxon>
        <taxon>Tectipleura</taxon>
        <taxon>Aplysiida</taxon>
        <taxon>Aplysioidea</taxon>
        <taxon>Aplysiidae</taxon>
        <taxon>Aplysia</taxon>
    </lineage>
</organism>
<reference evidence="4" key="1">
    <citation type="submission" date="2025-08" db="UniProtKB">
        <authorList>
            <consortium name="RefSeq"/>
        </authorList>
    </citation>
    <scope>IDENTIFICATION</scope>
</reference>
<feature type="compositionally biased region" description="Polar residues" evidence="1">
    <location>
        <begin position="104"/>
        <end position="114"/>
    </location>
</feature>
<keyword evidence="2" id="KW-0812">Transmembrane</keyword>
<evidence type="ECO:0000256" key="1">
    <source>
        <dbReference type="SAM" id="MobiDB-lite"/>
    </source>
</evidence>
<sequence>MLDLNYEESHAQALRSLTIKMEDFKGYTAVDLALFGKNKYFIAHPCCQRHIYNMWYGSIRIRQHDMGFIRLPDSVKIFLCLTFIFPTLFWVEIVAEKTGRTRMTSQVENSSHSLQKSKDKTNSNQGELDENDQKKTKDELATLEATVVDKAGDSYLLIQKLYYLWTAPITKFWMTTVIPSFIKNYKHCFGDTIDRFLTFRRRGALNLPARQFFI</sequence>
<protein>
    <submittedName>
        <fullName evidence="4">Transient receptor potential channel-like</fullName>
    </submittedName>
</protein>
<gene>
    <name evidence="4" type="primary">LOC118477681</name>
</gene>
<keyword evidence="2" id="KW-1133">Transmembrane helix</keyword>
<dbReference type="PANTHER" id="PTHR13800:SF41">
    <property type="entry name" value="PROTEIN CED-11"/>
    <property type="match status" value="1"/>
</dbReference>
<dbReference type="Proteomes" id="UP000694888">
    <property type="component" value="Unplaced"/>
</dbReference>
<evidence type="ECO:0000313" key="3">
    <source>
        <dbReference type="Proteomes" id="UP000694888"/>
    </source>
</evidence>
<keyword evidence="2" id="KW-0472">Membrane</keyword>